<keyword evidence="3 6" id="KW-0812">Transmembrane</keyword>
<dbReference type="Pfam" id="PF02653">
    <property type="entry name" value="BPD_transp_2"/>
    <property type="match status" value="1"/>
</dbReference>
<evidence type="ECO:0000256" key="2">
    <source>
        <dbReference type="ARBA" id="ARBA00022475"/>
    </source>
</evidence>
<gene>
    <name evidence="7" type="ORF">RFM52_13475</name>
</gene>
<feature type="transmembrane region" description="Helical" evidence="6">
    <location>
        <begin position="164"/>
        <end position="185"/>
    </location>
</feature>
<reference evidence="7 8" key="1">
    <citation type="submission" date="2023-08" db="EMBL/GenBank/DDBJ databases">
        <title>Implementing the SeqCode for naming new Mesorhizobium species isolated from Vachellia karroo root nodules.</title>
        <authorList>
            <person name="Van Lill M."/>
        </authorList>
    </citation>
    <scope>NUCLEOTIDE SEQUENCE [LARGE SCALE GENOMIC DNA]</scope>
    <source>
        <strain evidence="7 8">VK2B</strain>
    </source>
</reference>
<feature type="transmembrane region" description="Helical" evidence="6">
    <location>
        <begin position="17"/>
        <end position="36"/>
    </location>
</feature>
<evidence type="ECO:0000256" key="4">
    <source>
        <dbReference type="ARBA" id="ARBA00022989"/>
    </source>
</evidence>
<organism evidence="7 8">
    <name type="scientific">Mesorhizobium humile</name>
    <dbReference type="NCBI Taxonomy" id="3072313"/>
    <lineage>
        <taxon>Bacteria</taxon>
        <taxon>Pseudomonadati</taxon>
        <taxon>Pseudomonadota</taxon>
        <taxon>Alphaproteobacteria</taxon>
        <taxon>Hyphomicrobiales</taxon>
        <taxon>Phyllobacteriaceae</taxon>
        <taxon>Mesorhizobium</taxon>
    </lineage>
</organism>
<proteinExistence type="predicted"/>
<comment type="subcellular location">
    <subcellularLocation>
        <location evidence="1">Cell membrane</location>
        <topology evidence="1">Multi-pass membrane protein</topology>
    </subcellularLocation>
</comment>
<evidence type="ECO:0000313" key="8">
    <source>
        <dbReference type="Proteomes" id="UP001280156"/>
    </source>
</evidence>
<dbReference type="InterPro" id="IPR043428">
    <property type="entry name" value="LivM-like"/>
</dbReference>
<evidence type="ECO:0000256" key="3">
    <source>
        <dbReference type="ARBA" id="ARBA00022692"/>
    </source>
</evidence>
<feature type="transmembrane region" description="Helical" evidence="6">
    <location>
        <begin position="90"/>
        <end position="110"/>
    </location>
</feature>
<feature type="transmembrane region" description="Helical" evidence="6">
    <location>
        <begin position="216"/>
        <end position="239"/>
    </location>
</feature>
<dbReference type="Proteomes" id="UP001280156">
    <property type="component" value="Unassembled WGS sequence"/>
</dbReference>
<keyword evidence="2" id="KW-1003">Cell membrane</keyword>
<evidence type="ECO:0000256" key="6">
    <source>
        <dbReference type="SAM" id="Phobius"/>
    </source>
</evidence>
<dbReference type="EMBL" id="JAVIIV010000007">
    <property type="protein sequence ID" value="MDX8486211.1"/>
    <property type="molecule type" value="Genomic_DNA"/>
</dbReference>
<dbReference type="CDD" id="cd06581">
    <property type="entry name" value="TM_PBP1_LivM_like"/>
    <property type="match status" value="1"/>
</dbReference>
<accession>A0ABU4YGX8</accession>
<evidence type="ECO:0000256" key="5">
    <source>
        <dbReference type="ARBA" id="ARBA00023136"/>
    </source>
</evidence>
<dbReference type="InterPro" id="IPR001851">
    <property type="entry name" value="ABC_transp_permease"/>
</dbReference>
<keyword evidence="4 6" id="KW-1133">Transmembrane helix</keyword>
<feature type="transmembrane region" description="Helical" evidence="6">
    <location>
        <begin position="251"/>
        <end position="276"/>
    </location>
</feature>
<protein>
    <submittedName>
        <fullName evidence="7">Branched-chain amino acid ABC transporter permease</fullName>
    </submittedName>
</protein>
<sequence length="353" mass="37648">MSATSPVIERGTAASRIAGIGVVAIILLLAIAPQFLSAGAVDRMTALFIYVMLAAMWNALAGFGGLVSVGQQVFFGLGAYFAIRLANAGLNPFVSLFVSAVIVGAVSWPISLFMLRLRNGEFAIGMWVIAALTHLLVNLDRLIQGETGTSLISLNVYDASTRRLTIYWLALASMTALLAILFGLLRGSTGAAIRAIRDNEDAAASVGVRVTGTKRLLFVLAAFGIGVAGALWLATSITFQPKTYFSVQWTAYMIFMVLVGGIGTFEGAILGALLFFLIETWFGGTGVWYLIGLGATALVFSLFLPRGFWGTLEERFGWRLLSVGYRVRLPVGASNPTGEIASPLQTTNSREKA</sequence>
<feature type="transmembrane region" description="Helical" evidence="6">
    <location>
        <begin position="288"/>
        <end position="309"/>
    </location>
</feature>
<feature type="transmembrane region" description="Helical" evidence="6">
    <location>
        <begin position="122"/>
        <end position="143"/>
    </location>
</feature>
<feature type="transmembrane region" description="Helical" evidence="6">
    <location>
        <begin position="48"/>
        <end position="69"/>
    </location>
</feature>
<evidence type="ECO:0000313" key="7">
    <source>
        <dbReference type="EMBL" id="MDX8486211.1"/>
    </source>
</evidence>
<dbReference type="RefSeq" id="WP_320297097.1">
    <property type="nucleotide sequence ID" value="NZ_JAVIIU010000009.1"/>
</dbReference>
<comment type="caution">
    <text evidence="7">The sequence shown here is derived from an EMBL/GenBank/DDBJ whole genome shotgun (WGS) entry which is preliminary data.</text>
</comment>
<evidence type="ECO:0000256" key="1">
    <source>
        <dbReference type="ARBA" id="ARBA00004651"/>
    </source>
</evidence>
<keyword evidence="8" id="KW-1185">Reference proteome</keyword>
<name>A0ABU4YGX8_9HYPH</name>
<dbReference type="PANTHER" id="PTHR30482:SF17">
    <property type="entry name" value="ABC TRANSPORTER ATP-BINDING PROTEIN"/>
    <property type="match status" value="1"/>
</dbReference>
<keyword evidence="5 6" id="KW-0472">Membrane</keyword>
<dbReference type="PANTHER" id="PTHR30482">
    <property type="entry name" value="HIGH-AFFINITY BRANCHED-CHAIN AMINO ACID TRANSPORT SYSTEM PERMEASE"/>
    <property type="match status" value="1"/>
</dbReference>